<dbReference type="WBParaSite" id="nRc.2.0.1.t18329-RA">
    <property type="protein sequence ID" value="nRc.2.0.1.t18329-RA"/>
    <property type="gene ID" value="nRc.2.0.1.g18329"/>
</dbReference>
<reference evidence="2" key="1">
    <citation type="submission" date="2022-11" db="UniProtKB">
        <authorList>
            <consortium name="WormBaseParasite"/>
        </authorList>
    </citation>
    <scope>IDENTIFICATION</scope>
</reference>
<protein>
    <submittedName>
        <fullName evidence="2">Uncharacterized protein</fullName>
    </submittedName>
</protein>
<dbReference type="Proteomes" id="UP000887565">
    <property type="component" value="Unplaced"/>
</dbReference>
<evidence type="ECO:0000313" key="2">
    <source>
        <dbReference type="WBParaSite" id="nRc.2.0.1.t18329-RA"/>
    </source>
</evidence>
<proteinExistence type="predicted"/>
<organism evidence="1 2">
    <name type="scientific">Romanomermis culicivorax</name>
    <name type="common">Nematode worm</name>
    <dbReference type="NCBI Taxonomy" id="13658"/>
    <lineage>
        <taxon>Eukaryota</taxon>
        <taxon>Metazoa</taxon>
        <taxon>Ecdysozoa</taxon>
        <taxon>Nematoda</taxon>
        <taxon>Enoplea</taxon>
        <taxon>Dorylaimia</taxon>
        <taxon>Mermithida</taxon>
        <taxon>Mermithoidea</taxon>
        <taxon>Mermithidae</taxon>
        <taxon>Romanomermis</taxon>
    </lineage>
</organism>
<accession>A0A915IW70</accession>
<name>A0A915IW70_ROMCU</name>
<keyword evidence="1" id="KW-1185">Reference proteome</keyword>
<sequence>MKHHCCLIMKNWKQVTRKNMFSLPVLQVCMPQQAI</sequence>
<evidence type="ECO:0000313" key="1">
    <source>
        <dbReference type="Proteomes" id="UP000887565"/>
    </source>
</evidence>
<dbReference type="AlphaFoldDB" id="A0A915IW70"/>